<dbReference type="InterPro" id="IPR021737">
    <property type="entry name" value="Phage_phiKZ_Orf197"/>
</dbReference>
<dbReference type="EMBL" id="FMZW01000017">
    <property type="protein sequence ID" value="SDD95616.1"/>
    <property type="molecule type" value="Genomic_DNA"/>
</dbReference>
<accession>A0A1G6Z1C2</accession>
<sequence length="110" mass="11810">MIDMFLWMLIGHAVADYPLQGDWLSKAKNPTFALVPGEVIWPMALLSHAAIHAGAVKLATGSWIAAAFEFVAHTAIDYAKCRGVIGYNQDQVAHVACKLAWASLFGAGVL</sequence>
<dbReference type="AlphaFoldDB" id="A0A1G6Z1C2"/>
<evidence type="ECO:0008006" key="3">
    <source>
        <dbReference type="Google" id="ProtNLM"/>
    </source>
</evidence>
<name>A0A1G6Z1C2_9BRAD</name>
<evidence type="ECO:0000313" key="1">
    <source>
        <dbReference type="EMBL" id="SDD95616.1"/>
    </source>
</evidence>
<evidence type="ECO:0000313" key="2">
    <source>
        <dbReference type="Proteomes" id="UP000199245"/>
    </source>
</evidence>
<protein>
    <recommendedName>
        <fullName evidence="3">DUF3307 domain-containing protein</fullName>
    </recommendedName>
</protein>
<dbReference type="Pfam" id="PF11750">
    <property type="entry name" value="DUF3307"/>
    <property type="match status" value="1"/>
</dbReference>
<dbReference type="Proteomes" id="UP000199245">
    <property type="component" value="Unassembled WGS sequence"/>
</dbReference>
<organism evidence="1 2">
    <name type="scientific">Bradyrhizobium brasilense</name>
    <dbReference type="NCBI Taxonomy" id="1419277"/>
    <lineage>
        <taxon>Bacteria</taxon>
        <taxon>Pseudomonadati</taxon>
        <taxon>Pseudomonadota</taxon>
        <taxon>Alphaproteobacteria</taxon>
        <taxon>Hyphomicrobiales</taxon>
        <taxon>Nitrobacteraceae</taxon>
        <taxon>Bradyrhizobium</taxon>
    </lineage>
</organism>
<gene>
    <name evidence="1" type="ORF">SAMN05216337_1017150</name>
</gene>
<dbReference type="RefSeq" id="WP_092084091.1">
    <property type="nucleotide sequence ID" value="NZ_FMZW01000017.1"/>
</dbReference>
<reference evidence="1 2" key="1">
    <citation type="submission" date="2016-10" db="EMBL/GenBank/DDBJ databases">
        <authorList>
            <person name="de Groot N.N."/>
        </authorList>
    </citation>
    <scope>NUCLEOTIDE SEQUENCE [LARGE SCALE GENOMIC DNA]</scope>
    <source>
        <strain evidence="1 2">R5</strain>
    </source>
</reference>
<proteinExistence type="predicted"/>